<keyword evidence="3" id="KW-1185">Reference proteome</keyword>
<feature type="region of interest" description="Disordered" evidence="1">
    <location>
        <begin position="8"/>
        <end position="28"/>
    </location>
</feature>
<proteinExistence type="predicted"/>
<evidence type="ECO:0000256" key="1">
    <source>
        <dbReference type="SAM" id="MobiDB-lite"/>
    </source>
</evidence>
<reference evidence="2" key="2">
    <citation type="submission" date="2023-05" db="EMBL/GenBank/DDBJ databases">
        <authorList>
            <consortium name="Lawrence Berkeley National Laboratory"/>
            <person name="Steindorff A."/>
            <person name="Hensen N."/>
            <person name="Bonometti L."/>
            <person name="Westerberg I."/>
            <person name="Brannstrom I.O."/>
            <person name="Guillou S."/>
            <person name="Cros-Aarteil S."/>
            <person name="Calhoun S."/>
            <person name="Haridas S."/>
            <person name="Kuo A."/>
            <person name="Mondo S."/>
            <person name="Pangilinan J."/>
            <person name="Riley R."/>
            <person name="Labutti K."/>
            <person name="Andreopoulos B."/>
            <person name="Lipzen A."/>
            <person name="Chen C."/>
            <person name="Yanf M."/>
            <person name="Daum C."/>
            <person name="Ng V."/>
            <person name="Clum A."/>
            <person name="Ohm R."/>
            <person name="Martin F."/>
            <person name="Silar P."/>
            <person name="Natvig D."/>
            <person name="Lalanne C."/>
            <person name="Gautier V."/>
            <person name="Ament-Velasquez S.L."/>
            <person name="Kruys A."/>
            <person name="Hutchinson M.I."/>
            <person name="Powell A.J."/>
            <person name="Barry K."/>
            <person name="Miller A.N."/>
            <person name="Grigoriev I.V."/>
            <person name="Debuchy R."/>
            <person name="Gladieux P."/>
            <person name="Thoren M.H."/>
            <person name="Johannesson H."/>
        </authorList>
    </citation>
    <scope>NUCLEOTIDE SEQUENCE</scope>
    <source>
        <strain evidence="2">CBS 508.74</strain>
    </source>
</reference>
<dbReference type="RefSeq" id="XP_064674266.1">
    <property type="nucleotide sequence ID" value="XM_064809056.1"/>
</dbReference>
<dbReference type="AlphaFoldDB" id="A0AAN6TLZ4"/>
<dbReference type="EMBL" id="MU853333">
    <property type="protein sequence ID" value="KAK4116696.1"/>
    <property type="molecule type" value="Genomic_DNA"/>
</dbReference>
<reference evidence="2" key="1">
    <citation type="journal article" date="2023" name="Mol. Phylogenet. Evol.">
        <title>Genome-scale phylogeny and comparative genomics of the fungal order Sordariales.</title>
        <authorList>
            <person name="Hensen N."/>
            <person name="Bonometti L."/>
            <person name="Westerberg I."/>
            <person name="Brannstrom I.O."/>
            <person name="Guillou S."/>
            <person name="Cros-Aarteil S."/>
            <person name="Calhoun S."/>
            <person name="Haridas S."/>
            <person name="Kuo A."/>
            <person name="Mondo S."/>
            <person name="Pangilinan J."/>
            <person name="Riley R."/>
            <person name="LaButti K."/>
            <person name="Andreopoulos B."/>
            <person name="Lipzen A."/>
            <person name="Chen C."/>
            <person name="Yan M."/>
            <person name="Daum C."/>
            <person name="Ng V."/>
            <person name="Clum A."/>
            <person name="Steindorff A."/>
            <person name="Ohm R.A."/>
            <person name="Martin F."/>
            <person name="Silar P."/>
            <person name="Natvig D.O."/>
            <person name="Lalanne C."/>
            <person name="Gautier V."/>
            <person name="Ament-Velasquez S.L."/>
            <person name="Kruys A."/>
            <person name="Hutchinson M.I."/>
            <person name="Powell A.J."/>
            <person name="Barry K."/>
            <person name="Miller A.N."/>
            <person name="Grigoriev I.V."/>
            <person name="Debuchy R."/>
            <person name="Gladieux P."/>
            <person name="Hiltunen Thoren M."/>
            <person name="Johannesson H."/>
        </authorList>
    </citation>
    <scope>NUCLEOTIDE SEQUENCE</scope>
    <source>
        <strain evidence="2">CBS 508.74</strain>
    </source>
</reference>
<sequence length="170" mass="18941">MQQCRLTGEAGQVKNMRTGSDSGPPGIFPHRRQQLAINEIMRWSVYETRVHYLRGWSPNYEEPLSIFLLCSPLPGGHISVKCAECFSVARLPDIRESDEGGSNAGLRSFFLAARSARSNPTRWTPGRPPEAETRRPARHCGACVAESAPRYVHMYCCRLQTPGESGSCIF</sequence>
<evidence type="ECO:0000313" key="2">
    <source>
        <dbReference type="EMBL" id="KAK4116696.1"/>
    </source>
</evidence>
<protein>
    <submittedName>
        <fullName evidence="2">Uncharacterized protein</fullName>
    </submittedName>
</protein>
<dbReference type="GeneID" id="89933179"/>
<gene>
    <name evidence="2" type="ORF">N656DRAFT_266149</name>
</gene>
<organism evidence="2 3">
    <name type="scientific">Canariomyces notabilis</name>
    <dbReference type="NCBI Taxonomy" id="2074819"/>
    <lineage>
        <taxon>Eukaryota</taxon>
        <taxon>Fungi</taxon>
        <taxon>Dikarya</taxon>
        <taxon>Ascomycota</taxon>
        <taxon>Pezizomycotina</taxon>
        <taxon>Sordariomycetes</taxon>
        <taxon>Sordariomycetidae</taxon>
        <taxon>Sordariales</taxon>
        <taxon>Chaetomiaceae</taxon>
        <taxon>Canariomyces</taxon>
    </lineage>
</organism>
<dbReference type="Proteomes" id="UP001302812">
    <property type="component" value="Unassembled WGS sequence"/>
</dbReference>
<comment type="caution">
    <text evidence="2">The sequence shown here is derived from an EMBL/GenBank/DDBJ whole genome shotgun (WGS) entry which is preliminary data.</text>
</comment>
<accession>A0AAN6TLZ4</accession>
<evidence type="ECO:0000313" key="3">
    <source>
        <dbReference type="Proteomes" id="UP001302812"/>
    </source>
</evidence>
<name>A0AAN6TLZ4_9PEZI</name>